<dbReference type="Gene3D" id="1.10.3790.10">
    <property type="entry name" value="NinB"/>
    <property type="match status" value="1"/>
</dbReference>
<accession>A0A8S5TAX4</accession>
<protein>
    <submittedName>
        <fullName evidence="1">NinB protein</fullName>
    </submittedName>
</protein>
<dbReference type="EMBL" id="BK032789">
    <property type="protein sequence ID" value="DAF60469.1"/>
    <property type="molecule type" value="Genomic_DNA"/>
</dbReference>
<sequence>MIIEEKAFEDFKRIWQNQGLGFLVREISRKDKCVKVQAYYGSSTYNTKEMSLLIELLIQECKQLEIETKTPAEIKSLLDSWSGTNR</sequence>
<organism evidence="1">
    <name type="scientific">Myoviridae sp. ctLq07</name>
    <dbReference type="NCBI Taxonomy" id="2827681"/>
    <lineage>
        <taxon>Viruses</taxon>
        <taxon>Duplodnaviria</taxon>
        <taxon>Heunggongvirae</taxon>
        <taxon>Uroviricota</taxon>
        <taxon>Caudoviricetes</taxon>
    </lineage>
</organism>
<name>A0A8S5TAX4_9CAUD</name>
<reference evidence="1" key="1">
    <citation type="journal article" date="2021" name="Proc. Natl. Acad. Sci. U.S.A.">
        <title>A Catalog of Tens of Thousands of Viruses from Human Metagenomes Reveals Hidden Associations with Chronic Diseases.</title>
        <authorList>
            <person name="Tisza M.J."/>
            <person name="Buck C.B."/>
        </authorList>
    </citation>
    <scope>NUCLEOTIDE SEQUENCE</scope>
    <source>
        <strain evidence="1">CtLq07</strain>
    </source>
</reference>
<evidence type="ECO:0000313" key="1">
    <source>
        <dbReference type="EMBL" id="DAF60469.1"/>
    </source>
</evidence>
<proteinExistence type="predicted"/>
<dbReference type="InterPro" id="IPR036619">
    <property type="entry name" value="NinB_sf"/>
</dbReference>